<keyword evidence="7" id="KW-0648">Protein biosynthesis</keyword>
<evidence type="ECO:0000256" key="6">
    <source>
        <dbReference type="ARBA" id="ARBA00023146"/>
    </source>
</evidence>
<dbReference type="GO" id="GO:0005524">
    <property type="term" value="F:ATP binding"/>
    <property type="evidence" value="ECO:0007669"/>
    <property type="project" value="UniProtKB-KW"/>
</dbReference>
<gene>
    <name evidence="9" type="ORF">FJU08_10430</name>
</gene>
<name>A0A506UD54_9HYPH</name>
<evidence type="ECO:0000256" key="2">
    <source>
        <dbReference type="ARBA" id="ARBA00022723"/>
    </source>
</evidence>
<dbReference type="NCBIfam" id="NF004315">
    <property type="entry name" value="PRK05710.1-4"/>
    <property type="match status" value="1"/>
</dbReference>
<dbReference type="InterPro" id="IPR049940">
    <property type="entry name" value="GluQ/Sye"/>
</dbReference>
<keyword evidence="4" id="KW-0862">Zinc</keyword>
<sequence length="292" mass="32691">MTAAADRPVFRFAPSPNGQLHLGHALSAFENQHWAEKTGGRLLLRIEDIDRTRCTTALEAGLIADLDWLGIAYERPFRRQSEHFDDYRRALDRLIGMGLAYPAFLTRGEVRSIVEAHETGGTCWPRDPDGAPHYPDGERHLDAAARARRAAEGTRHAIRLDMEKALKHINAPLYWTAFDEGGTHRIEARPEDWGDIVLSRSDAPSSYHLSVVVDDALQRVTHVVRGKDLELATAVHRLLQELLGLPAPLYHHHRLIRGEDGRKLSKSHHDTALGALRDTGASALDIRRLCGF</sequence>
<dbReference type="GO" id="GO:0005829">
    <property type="term" value="C:cytosol"/>
    <property type="evidence" value="ECO:0007669"/>
    <property type="project" value="TreeGrafter"/>
</dbReference>
<protein>
    <submittedName>
        <fullName evidence="9">tRNA glutamyl-Q(34) synthetase GluQRS</fullName>
        <ecNumber evidence="9">6.1.1.-</ecNumber>
    </submittedName>
</protein>
<keyword evidence="6 7" id="KW-0030">Aminoacyl-tRNA synthetase</keyword>
<organism evidence="9 10">
    <name type="scientific">Martelella alba</name>
    <dbReference type="NCBI Taxonomy" id="2590451"/>
    <lineage>
        <taxon>Bacteria</taxon>
        <taxon>Pseudomonadati</taxon>
        <taxon>Pseudomonadota</taxon>
        <taxon>Alphaproteobacteria</taxon>
        <taxon>Hyphomicrobiales</taxon>
        <taxon>Aurantimonadaceae</taxon>
        <taxon>Martelella</taxon>
    </lineage>
</organism>
<evidence type="ECO:0000313" key="10">
    <source>
        <dbReference type="Proteomes" id="UP000318801"/>
    </source>
</evidence>
<dbReference type="Pfam" id="PF00749">
    <property type="entry name" value="tRNA-synt_1c"/>
    <property type="match status" value="1"/>
</dbReference>
<dbReference type="Proteomes" id="UP000318801">
    <property type="component" value="Unassembled WGS sequence"/>
</dbReference>
<dbReference type="PROSITE" id="PS00178">
    <property type="entry name" value="AA_TRNA_LIGASE_I"/>
    <property type="match status" value="1"/>
</dbReference>
<reference evidence="9 10" key="1">
    <citation type="submission" date="2019-06" db="EMBL/GenBank/DDBJ databases">
        <authorList>
            <person name="Li M."/>
        </authorList>
    </citation>
    <scope>NUCLEOTIDE SEQUENCE [LARGE SCALE GENOMIC DNA]</scope>
    <source>
        <strain evidence="9 10">BGMRC2036</strain>
    </source>
</reference>
<evidence type="ECO:0000256" key="4">
    <source>
        <dbReference type="ARBA" id="ARBA00022833"/>
    </source>
</evidence>
<keyword evidence="2" id="KW-0479">Metal-binding</keyword>
<dbReference type="InterPro" id="IPR000924">
    <property type="entry name" value="Glu/Gln-tRNA-synth"/>
</dbReference>
<evidence type="ECO:0000256" key="5">
    <source>
        <dbReference type="ARBA" id="ARBA00022840"/>
    </source>
</evidence>
<dbReference type="GO" id="GO:0004818">
    <property type="term" value="F:glutamate-tRNA ligase activity"/>
    <property type="evidence" value="ECO:0007669"/>
    <property type="project" value="TreeGrafter"/>
</dbReference>
<dbReference type="SUPFAM" id="SSF52374">
    <property type="entry name" value="Nucleotidylyl transferase"/>
    <property type="match status" value="1"/>
</dbReference>
<dbReference type="Gene3D" id="3.40.50.620">
    <property type="entry name" value="HUPs"/>
    <property type="match status" value="1"/>
</dbReference>
<dbReference type="EC" id="6.1.1.-" evidence="9"/>
<keyword evidence="5 7" id="KW-0067">ATP-binding</keyword>
<dbReference type="InterPro" id="IPR020058">
    <property type="entry name" value="Glu/Gln-tRNA-synth_Ib_cat-dom"/>
</dbReference>
<evidence type="ECO:0000313" key="9">
    <source>
        <dbReference type="EMBL" id="TPW31061.1"/>
    </source>
</evidence>
<dbReference type="PANTHER" id="PTHR43311:SF1">
    <property type="entry name" value="GLUTAMYL-Q TRNA(ASP) SYNTHETASE"/>
    <property type="match status" value="1"/>
</dbReference>
<keyword evidence="3 7" id="KW-0547">Nucleotide-binding</keyword>
<keyword evidence="1 7" id="KW-0436">Ligase</keyword>
<comment type="caution">
    <text evidence="9">The sequence shown here is derived from an EMBL/GenBank/DDBJ whole genome shotgun (WGS) entry which is preliminary data.</text>
</comment>
<proteinExistence type="inferred from homology"/>
<keyword evidence="10" id="KW-1185">Reference proteome</keyword>
<dbReference type="PRINTS" id="PR00987">
    <property type="entry name" value="TRNASYNTHGLU"/>
</dbReference>
<dbReference type="OrthoDB" id="9807503at2"/>
<evidence type="ECO:0000256" key="3">
    <source>
        <dbReference type="ARBA" id="ARBA00022741"/>
    </source>
</evidence>
<feature type="domain" description="Glutamyl/glutaminyl-tRNA synthetase class Ib catalytic" evidence="8">
    <location>
        <begin position="11"/>
        <end position="275"/>
    </location>
</feature>
<dbReference type="RefSeq" id="WP_141148933.1">
    <property type="nucleotide sequence ID" value="NZ_VHLG01000004.1"/>
</dbReference>
<evidence type="ECO:0000259" key="8">
    <source>
        <dbReference type="Pfam" id="PF00749"/>
    </source>
</evidence>
<dbReference type="AlphaFoldDB" id="A0A506UD54"/>
<comment type="similarity">
    <text evidence="7">Belongs to the class-I aminoacyl-tRNA synthetase family.</text>
</comment>
<dbReference type="EMBL" id="VHLG01000004">
    <property type="protein sequence ID" value="TPW31061.1"/>
    <property type="molecule type" value="Genomic_DNA"/>
</dbReference>
<accession>A0A506UD54</accession>
<evidence type="ECO:0000256" key="1">
    <source>
        <dbReference type="ARBA" id="ARBA00022598"/>
    </source>
</evidence>
<dbReference type="PANTHER" id="PTHR43311">
    <property type="entry name" value="GLUTAMATE--TRNA LIGASE"/>
    <property type="match status" value="1"/>
</dbReference>
<dbReference type="InterPro" id="IPR014729">
    <property type="entry name" value="Rossmann-like_a/b/a_fold"/>
</dbReference>
<dbReference type="InterPro" id="IPR001412">
    <property type="entry name" value="aa-tRNA-synth_I_CS"/>
</dbReference>
<dbReference type="GO" id="GO:0006424">
    <property type="term" value="P:glutamyl-tRNA aminoacylation"/>
    <property type="evidence" value="ECO:0007669"/>
    <property type="project" value="TreeGrafter"/>
</dbReference>
<evidence type="ECO:0000256" key="7">
    <source>
        <dbReference type="RuleBase" id="RU363037"/>
    </source>
</evidence>